<dbReference type="PANTHER" id="PTHR43514">
    <property type="entry name" value="ABC TRANSPORTER I FAMILY MEMBER 10"/>
    <property type="match status" value="1"/>
</dbReference>
<dbReference type="PROSITE" id="PS51866">
    <property type="entry name" value="MOP"/>
    <property type="match status" value="1"/>
</dbReference>
<accession>A0ABY8NFG1</accession>
<dbReference type="Gene3D" id="3.40.50.300">
    <property type="entry name" value="P-loop containing nucleotide triphosphate hydrolases"/>
    <property type="match status" value="1"/>
</dbReference>
<dbReference type="PROSITE" id="PS00211">
    <property type="entry name" value="ABC_TRANSPORTER_1"/>
    <property type="match status" value="1"/>
</dbReference>
<dbReference type="Pfam" id="PF03459">
    <property type="entry name" value="TOBE"/>
    <property type="match status" value="1"/>
</dbReference>
<keyword evidence="13" id="KW-1185">Reference proteome</keyword>
<dbReference type="SMART" id="SM00382">
    <property type="entry name" value="AAA"/>
    <property type="match status" value="1"/>
</dbReference>
<dbReference type="InterPro" id="IPR003593">
    <property type="entry name" value="AAA+_ATPase"/>
</dbReference>
<evidence type="ECO:0000256" key="7">
    <source>
        <dbReference type="ARBA" id="ARBA00022967"/>
    </source>
</evidence>
<evidence type="ECO:0000256" key="3">
    <source>
        <dbReference type="ARBA" id="ARBA00022505"/>
    </source>
</evidence>
<organism evidence="12 13">
    <name type="scientific">Microbulbifer bruguierae</name>
    <dbReference type="NCBI Taxonomy" id="3029061"/>
    <lineage>
        <taxon>Bacteria</taxon>
        <taxon>Pseudomonadati</taxon>
        <taxon>Pseudomonadota</taxon>
        <taxon>Gammaproteobacteria</taxon>
        <taxon>Cellvibrionales</taxon>
        <taxon>Microbulbiferaceae</taxon>
        <taxon>Microbulbifer</taxon>
    </lineage>
</organism>
<dbReference type="RefSeq" id="WP_280320961.1">
    <property type="nucleotide sequence ID" value="NZ_CP118605.1"/>
</dbReference>
<dbReference type="PROSITE" id="PS50893">
    <property type="entry name" value="ABC_TRANSPORTER_2"/>
    <property type="match status" value="1"/>
</dbReference>
<dbReference type="GO" id="GO:0005524">
    <property type="term" value="F:ATP binding"/>
    <property type="evidence" value="ECO:0007669"/>
    <property type="project" value="UniProtKB-KW"/>
</dbReference>
<evidence type="ECO:0000256" key="4">
    <source>
        <dbReference type="ARBA" id="ARBA00022519"/>
    </source>
</evidence>
<gene>
    <name evidence="12" type="primary">modC</name>
    <name evidence="12" type="ORF">PVT68_02250</name>
</gene>
<dbReference type="EMBL" id="CP118605">
    <property type="protein sequence ID" value="WGL17134.1"/>
    <property type="molecule type" value="Genomic_DNA"/>
</dbReference>
<keyword evidence="2" id="KW-1003">Cell membrane</keyword>
<evidence type="ECO:0000313" key="13">
    <source>
        <dbReference type="Proteomes" id="UP001236500"/>
    </source>
</evidence>
<evidence type="ECO:0000256" key="5">
    <source>
        <dbReference type="ARBA" id="ARBA00022741"/>
    </source>
</evidence>
<sequence>MSSRLQLSPGIIGRFLLQLPRNSTGETFSLDVNLALPGRGVTGIFGTSGSGKTTLLRCVAGLQPCDHGSLVVNGDRWQCPENKRNTLPVHRRPLGFVFQQPSLFPHLTAEANLAFARKRAHEKIAEPEYRKIVDLMGVGHLLNQYPSALSGGEQQRIAIARALLIKPRLLLMDEPLASLDQIRKREILPYLEQLHRNLDIPVLYVSHSVEEISRLADHLLLMENGKISREGAATELLSRIDFPVQLGDDLGVVLEAQIVERENQWHLVKARFSGGELWLRDSGEATGETIRLRILARDISLTRSEDHHSSILNRLPVKVLEICSDTDPAMVLVRLQPRPGNGDARLAGATPLIARITRRSAHQLYLSEGCELCAQIKSVAIVK</sequence>
<evidence type="ECO:0000259" key="10">
    <source>
        <dbReference type="PROSITE" id="PS50893"/>
    </source>
</evidence>
<evidence type="ECO:0000259" key="11">
    <source>
        <dbReference type="PROSITE" id="PS51866"/>
    </source>
</evidence>
<dbReference type="NCBIfam" id="TIGR02142">
    <property type="entry name" value="modC_ABC"/>
    <property type="match status" value="1"/>
</dbReference>
<feature type="domain" description="ABC transporter" evidence="10">
    <location>
        <begin position="14"/>
        <end position="249"/>
    </location>
</feature>
<dbReference type="InterPro" id="IPR008995">
    <property type="entry name" value="Mo/tungstate-bd_C_term_dom"/>
</dbReference>
<keyword evidence="7" id="KW-1278">Translocase</keyword>
<protein>
    <submittedName>
        <fullName evidence="12">Molybdenum ABC transporter ATP-binding protein</fullName>
    </submittedName>
</protein>
<dbReference type="InterPro" id="IPR017871">
    <property type="entry name" value="ABC_transporter-like_CS"/>
</dbReference>
<dbReference type="InterPro" id="IPR005116">
    <property type="entry name" value="Transp-assoc_OB_typ1"/>
</dbReference>
<feature type="domain" description="Mop" evidence="11">
    <location>
        <begin position="308"/>
        <end position="383"/>
    </location>
</feature>
<dbReference type="InterPro" id="IPR050334">
    <property type="entry name" value="Molybdenum_import_ModC"/>
</dbReference>
<evidence type="ECO:0000313" key="12">
    <source>
        <dbReference type="EMBL" id="WGL17134.1"/>
    </source>
</evidence>
<dbReference type="Pfam" id="PF00005">
    <property type="entry name" value="ABC_tran"/>
    <property type="match status" value="1"/>
</dbReference>
<evidence type="ECO:0000256" key="2">
    <source>
        <dbReference type="ARBA" id="ARBA00022475"/>
    </source>
</evidence>
<evidence type="ECO:0000256" key="1">
    <source>
        <dbReference type="ARBA" id="ARBA00022448"/>
    </source>
</evidence>
<evidence type="ECO:0000256" key="6">
    <source>
        <dbReference type="ARBA" id="ARBA00022840"/>
    </source>
</evidence>
<name>A0ABY8NFG1_9GAMM</name>
<evidence type="ECO:0000256" key="9">
    <source>
        <dbReference type="PROSITE-ProRule" id="PRU01213"/>
    </source>
</evidence>
<keyword evidence="8" id="KW-0472">Membrane</keyword>
<dbReference type="SUPFAM" id="SSF50331">
    <property type="entry name" value="MOP-like"/>
    <property type="match status" value="1"/>
</dbReference>
<keyword evidence="6 12" id="KW-0067">ATP-binding</keyword>
<keyword evidence="4" id="KW-0997">Cell inner membrane</keyword>
<keyword evidence="3 9" id="KW-0500">Molybdenum</keyword>
<reference evidence="12 13" key="1">
    <citation type="submission" date="2023-02" db="EMBL/GenBank/DDBJ databases">
        <title>Description and genomic characterization of Microbulbifer bruguierae sp. nov., isolated from the sediment of mangrove plant Bruguiera sexangula.</title>
        <authorList>
            <person name="Long M."/>
        </authorList>
    </citation>
    <scope>NUCLEOTIDE SEQUENCE [LARGE SCALE GENOMIC DNA]</scope>
    <source>
        <strain evidence="12 13">H12</strain>
    </source>
</reference>
<dbReference type="PANTHER" id="PTHR43514:SF10">
    <property type="entry name" value="MOLYBDENUM IMPORT ATP-BINDING PROTEIN MODC 2"/>
    <property type="match status" value="1"/>
</dbReference>
<dbReference type="InterPro" id="IPR027417">
    <property type="entry name" value="P-loop_NTPase"/>
</dbReference>
<dbReference type="InterPro" id="IPR004606">
    <property type="entry name" value="Mop_domain"/>
</dbReference>
<keyword evidence="1" id="KW-0813">Transport</keyword>
<evidence type="ECO:0000256" key="8">
    <source>
        <dbReference type="ARBA" id="ARBA00023136"/>
    </source>
</evidence>
<dbReference type="InterPro" id="IPR011868">
    <property type="entry name" value="ModC_ABC_ATP-bd"/>
</dbReference>
<dbReference type="Proteomes" id="UP001236500">
    <property type="component" value="Chromosome"/>
</dbReference>
<dbReference type="Gene3D" id="2.40.50.100">
    <property type="match status" value="1"/>
</dbReference>
<keyword evidence="5" id="KW-0547">Nucleotide-binding</keyword>
<proteinExistence type="predicted"/>
<dbReference type="InterPro" id="IPR003439">
    <property type="entry name" value="ABC_transporter-like_ATP-bd"/>
</dbReference>
<dbReference type="SUPFAM" id="SSF52540">
    <property type="entry name" value="P-loop containing nucleoside triphosphate hydrolases"/>
    <property type="match status" value="1"/>
</dbReference>